<dbReference type="InterPro" id="IPR007742">
    <property type="entry name" value="NosD_dom"/>
</dbReference>
<dbReference type="Proteomes" id="UP001500282">
    <property type="component" value="Unassembled WGS sequence"/>
</dbReference>
<dbReference type="SUPFAM" id="SSF51126">
    <property type="entry name" value="Pectin lyase-like"/>
    <property type="match status" value="1"/>
</dbReference>
<keyword evidence="3" id="KW-1185">Reference proteome</keyword>
<proteinExistence type="predicted"/>
<name>A0ABN1X5V8_9ACTN</name>
<organism evidence="2 3">
    <name type="scientific">Streptomyces javensis</name>
    <dbReference type="NCBI Taxonomy" id="114698"/>
    <lineage>
        <taxon>Bacteria</taxon>
        <taxon>Bacillati</taxon>
        <taxon>Actinomycetota</taxon>
        <taxon>Actinomycetes</taxon>
        <taxon>Kitasatosporales</taxon>
        <taxon>Streptomycetaceae</taxon>
        <taxon>Streptomyces</taxon>
        <taxon>Streptomyces violaceusniger group</taxon>
    </lineage>
</organism>
<dbReference type="EMBL" id="BAAAIH010000038">
    <property type="protein sequence ID" value="GAA1287240.1"/>
    <property type="molecule type" value="Genomic_DNA"/>
</dbReference>
<gene>
    <name evidence="2" type="ORF">GCM10009579_57750</name>
</gene>
<evidence type="ECO:0000259" key="1">
    <source>
        <dbReference type="Pfam" id="PF05048"/>
    </source>
</evidence>
<dbReference type="InterPro" id="IPR011050">
    <property type="entry name" value="Pectin_lyase_fold/virulence"/>
</dbReference>
<dbReference type="Pfam" id="PF05048">
    <property type="entry name" value="NosD"/>
    <property type="match status" value="1"/>
</dbReference>
<accession>A0ABN1X5V8</accession>
<evidence type="ECO:0000313" key="2">
    <source>
        <dbReference type="EMBL" id="GAA1287240.1"/>
    </source>
</evidence>
<evidence type="ECO:0000313" key="3">
    <source>
        <dbReference type="Proteomes" id="UP001500282"/>
    </source>
</evidence>
<protein>
    <submittedName>
        <fullName evidence="2">Right-handed parallel beta-helix repeat-containing protein</fullName>
    </submittedName>
</protein>
<dbReference type="Gene3D" id="2.160.20.10">
    <property type="entry name" value="Single-stranded right-handed beta-helix, Pectin lyase-like"/>
    <property type="match status" value="1"/>
</dbReference>
<sequence length="374" mass="39123">MEHKWRLVWSAPNFLFMRTPKLRHLAGLTAVLVIELAQLPGAHAAPVDQAATRHVVQPGQSIQAAVDSAKPGDTIEIRPGTYRENIQITTDRLTLVGVGESTVLSPGEKPSANACGEAGHGICVTGTAEDPVSDVRIGSLKVTGFPKNGIWGSGTDRMTVRNTTTEANGQQGMGQEMSTRGTFVDNVSRDNKQSGVFLANTIDAEGGATDALGTLVAGNQLSGNRTGVVVRRLRDLSVEGNTITANCAGVFIVGDESTPRAGDLNVRHNSVYANNAYCEATDRLPFIQGAGIVLTGAEGTRVTGNQVNDNVGTSPMSGGIVLYTSVVGAPNAKNAISRNVMSGNKPADLADRDKGPDNTFTDNVCELSAPTGRC</sequence>
<reference evidence="2 3" key="1">
    <citation type="journal article" date="2019" name="Int. J. Syst. Evol. Microbiol.">
        <title>The Global Catalogue of Microorganisms (GCM) 10K type strain sequencing project: providing services to taxonomists for standard genome sequencing and annotation.</title>
        <authorList>
            <consortium name="The Broad Institute Genomics Platform"/>
            <consortium name="The Broad Institute Genome Sequencing Center for Infectious Disease"/>
            <person name="Wu L."/>
            <person name="Ma J."/>
        </authorList>
    </citation>
    <scope>NUCLEOTIDE SEQUENCE [LARGE SCALE GENOMIC DNA]</scope>
    <source>
        <strain evidence="2 3">JCM 11448</strain>
    </source>
</reference>
<feature type="domain" description="Periplasmic copper-binding protein NosD beta helix" evidence="1">
    <location>
        <begin position="86"/>
        <end position="257"/>
    </location>
</feature>
<dbReference type="SMART" id="SM00710">
    <property type="entry name" value="PbH1"/>
    <property type="match status" value="5"/>
</dbReference>
<dbReference type="InterPro" id="IPR006626">
    <property type="entry name" value="PbH1"/>
</dbReference>
<dbReference type="InterPro" id="IPR012334">
    <property type="entry name" value="Pectin_lyas_fold"/>
</dbReference>
<comment type="caution">
    <text evidence="2">The sequence shown here is derived from an EMBL/GenBank/DDBJ whole genome shotgun (WGS) entry which is preliminary data.</text>
</comment>